<dbReference type="InterPro" id="IPR050491">
    <property type="entry name" value="AmpC-like"/>
</dbReference>
<comment type="subcellular location">
    <subcellularLocation>
        <location evidence="1">Membrane</location>
    </subcellularLocation>
</comment>
<dbReference type="PANTHER" id="PTHR46825">
    <property type="entry name" value="D-ALANYL-D-ALANINE-CARBOXYPEPTIDASE/ENDOPEPTIDASE AMPH"/>
    <property type="match status" value="1"/>
</dbReference>
<dbReference type="PANTHER" id="PTHR46825:SF11">
    <property type="entry name" value="PENICILLIN-BINDING PROTEIN 4"/>
    <property type="match status" value="1"/>
</dbReference>
<dbReference type="AlphaFoldDB" id="A0A9D1QRZ2"/>
<dbReference type="Proteomes" id="UP000886822">
    <property type="component" value="Unassembled WGS sequence"/>
</dbReference>
<keyword evidence="2" id="KW-0472">Membrane</keyword>
<dbReference type="Pfam" id="PF00144">
    <property type="entry name" value="Beta-lactamase"/>
    <property type="match status" value="1"/>
</dbReference>
<dbReference type="EMBL" id="DXGJ01000004">
    <property type="protein sequence ID" value="HIW71080.1"/>
    <property type="molecule type" value="Genomic_DNA"/>
</dbReference>
<proteinExistence type="predicted"/>
<evidence type="ECO:0000256" key="2">
    <source>
        <dbReference type="ARBA" id="ARBA00023136"/>
    </source>
</evidence>
<reference evidence="4" key="1">
    <citation type="journal article" date="2021" name="PeerJ">
        <title>Extensive microbial diversity within the chicken gut microbiome revealed by metagenomics and culture.</title>
        <authorList>
            <person name="Gilroy R."/>
            <person name="Ravi A."/>
            <person name="Getino M."/>
            <person name="Pursley I."/>
            <person name="Horton D.L."/>
            <person name="Alikhan N.F."/>
            <person name="Baker D."/>
            <person name="Gharbi K."/>
            <person name="Hall N."/>
            <person name="Watson M."/>
            <person name="Adriaenssens E.M."/>
            <person name="Foster-Nyarko E."/>
            <person name="Jarju S."/>
            <person name="Secka A."/>
            <person name="Antonio M."/>
            <person name="Oren A."/>
            <person name="Chaudhuri R.R."/>
            <person name="La Ragione R."/>
            <person name="Hildebrand F."/>
            <person name="Pallen M.J."/>
        </authorList>
    </citation>
    <scope>NUCLEOTIDE SEQUENCE</scope>
    <source>
        <strain evidence="4">CHK173-259</strain>
    </source>
</reference>
<evidence type="ECO:0000313" key="5">
    <source>
        <dbReference type="Proteomes" id="UP000886822"/>
    </source>
</evidence>
<evidence type="ECO:0000259" key="3">
    <source>
        <dbReference type="Pfam" id="PF00144"/>
    </source>
</evidence>
<evidence type="ECO:0000313" key="4">
    <source>
        <dbReference type="EMBL" id="HIW71080.1"/>
    </source>
</evidence>
<sequence length="409" mass="45956">MNKRNLGHWFVLLAVILGIGGVVFGMHVMDANDKQQVTATNRQHAKKTRKAISQDAIQSREERAHQVTAFDRKQLGKRTPQLTAQINQELKAKRFVGTALVVKNDRVVYQRAFGYANRAKNRKNTVKSQYLINSIQKSLTGQLVMRAAQAGQLQLTDRLSQYYPNIKGANQVTIRQMLDMTAGLTGEMAPATTLTENQAYQYAEQDAKIVPDKIGQFDYQPISFVLLAGILHQVTHRSYYELFYQQLVTPLDLNHTSFAQLRKKTKGMTVGYGGTQPKLYDEPHLPSNTDMAAQIATGNATMSAGDLFRAERAVIQGSLLSTPTGAQVLHQADKDLHYTGGLYHLNNVGYYGHGMGDYYESTFVLSRNGRTGVVFLSNNFKKKTMWPKWSTEELAMNLFQQLRATKKLK</sequence>
<feature type="domain" description="Beta-lactamase-related" evidence="3">
    <location>
        <begin position="88"/>
        <end position="382"/>
    </location>
</feature>
<dbReference type="Gene3D" id="3.40.710.10">
    <property type="entry name" value="DD-peptidase/beta-lactamase superfamily"/>
    <property type="match status" value="1"/>
</dbReference>
<dbReference type="GO" id="GO:0016020">
    <property type="term" value="C:membrane"/>
    <property type="evidence" value="ECO:0007669"/>
    <property type="project" value="UniProtKB-SubCell"/>
</dbReference>
<dbReference type="SUPFAM" id="SSF56601">
    <property type="entry name" value="beta-lactamase/transpeptidase-like"/>
    <property type="match status" value="1"/>
</dbReference>
<organism evidence="4 5">
    <name type="scientific">Candidatus Levilactobacillus faecigallinarum</name>
    <dbReference type="NCBI Taxonomy" id="2838638"/>
    <lineage>
        <taxon>Bacteria</taxon>
        <taxon>Bacillati</taxon>
        <taxon>Bacillota</taxon>
        <taxon>Bacilli</taxon>
        <taxon>Lactobacillales</taxon>
        <taxon>Lactobacillaceae</taxon>
        <taxon>Levilactobacillus</taxon>
    </lineage>
</organism>
<reference evidence="4" key="2">
    <citation type="submission" date="2021-04" db="EMBL/GenBank/DDBJ databases">
        <authorList>
            <person name="Gilroy R."/>
        </authorList>
    </citation>
    <scope>NUCLEOTIDE SEQUENCE</scope>
    <source>
        <strain evidence="4">CHK173-259</strain>
    </source>
</reference>
<dbReference type="InterPro" id="IPR001466">
    <property type="entry name" value="Beta-lactam-related"/>
</dbReference>
<gene>
    <name evidence="4" type="ORF">H9875_00490</name>
</gene>
<accession>A0A9D1QRZ2</accession>
<name>A0A9D1QRZ2_9LACO</name>
<comment type="caution">
    <text evidence="4">The sequence shown here is derived from an EMBL/GenBank/DDBJ whole genome shotgun (WGS) entry which is preliminary data.</text>
</comment>
<evidence type="ECO:0000256" key="1">
    <source>
        <dbReference type="ARBA" id="ARBA00004370"/>
    </source>
</evidence>
<dbReference type="InterPro" id="IPR012338">
    <property type="entry name" value="Beta-lactam/transpept-like"/>
</dbReference>
<protein>
    <submittedName>
        <fullName evidence="4">Beta-lactamase family protein</fullName>
    </submittedName>
</protein>